<accession>A0A919R414</accession>
<name>A0A919R414_9ACTN</name>
<organism evidence="1 2">
    <name type="scientific">Sphaerisporangium rufum</name>
    <dbReference type="NCBI Taxonomy" id="1381558"/>
    <lineage>
        <taxon>Bacteria</taxon>
        <taxon>Bacillati</taxon>
        <taxon>Actinomycetota</taxon>
        <taxon>Actinomycetes</taxon>
        <taxon>Streptosporangiales</taxon>
        <taxon>Streptosporangiaceae</taxon>
        <taxon>Sphaerisporangium</taxon>
    </lineage>
</organism>
<gene>
    <name evidence="1" type="ORF">Sru01_29320</name>
</gene>
<dbReference type="AlphaFoldDB" id="A0A919R414"/>
<evidence type="ECO:0000313" key="1">
    <source>
        <dbReference type="EMBL" id="GII77950.1"/>
    </source>
</evidence>
<sequence>MRLFALLREADEEYGDEGGVEFYGIRLPDGTAATITTGGRPHGCWTSCERPADRLGLSLVWLGSGPGA</sequence>
<evidence type="ECO:0000313" key="2">
    <source>
        <dbReference type="Proteomes" id="UP000655287"/>
    </source>
</evidence>
<proteinExistence type="predicted"/>
<dbReference type="Proteomes" id="UP000655287">
    <property type="component" value="Unassembled WGS sequence"/>
</dbReference>
<protein>
    <submittedName>
        <fullName evidence="1">Uncharacterized protein</fullName>
    </submittedName>
</protein>
<reference evidence="1" key="1">
    <citation type="submission" date="2021-01" db="EMBL/GenBank/DDBJ databases">
        <title>Whole genome shotgun sequence of Sphaerisporangium rufum NBRC 109079.</title>
        <authorList>
            <person name="Komaki H."/>
            <person name="Tamura T."/>
        </authorList>
    </citation>
    <scope>NUCLEOTIDE SEQUENCE</scope>
    <source>
        <strain evidence="1">NBRC 109079</strain>
    </source>
</reference>
<dbReference type="EMBL" id="BOOU01000044">
    <property type="protein sequence ID" value="GII77950.1"/>
    <property type="molecule type" value="Genomic_DNA"/>
</dbReference>
<comment type="caution">
    <text evidence="1">The sequence shown here is derived from an EMBL/GenBank/DDBJ whole genome shotgun (WGS) entry which is preliminary data.</text>
</comment>
<keyword evidence="2" id="KW-1185">Reference proteome</keyword>